<protein>
    <submittedName>
        <fullName evidence="1">Uncharacterized protein</fullName>
    </submittedName>
</protein>
<accession>A0A392SEG0</accession>
<comment type="caution">
    <text evidence="1">The sequence shown here is derived from an EMBL/GenBank/DDBJ whole genome shotgun (WGS) entry which is preliminary data.</text>
</comment>
<sequence length="107" mass="12083">PKAVEKLPELKELPPKWKYVFLGGDPMKPVIISSLLTPVEEEDMLKEVERDNDGLVWDLDGVIPIFYVPLQEVPTPILQVLMKDESVGLDETDTMSTTSDIFRVKSV</sequence>
<name>A0A392SEG0_9FABA</name>
<evidence type="ECO:0000313" key="2">
    <source>
        <dbReference type="Proteomes" id="UP000265520"/>
    </source>
</evidence>
<dbReference type="EMBL" id="LXQA010356022">
    <property type="protein sequence ID" value="MCI46330.1"/>
    <property type="molecule type" value="Genomic_DNA"/>
</dbReference>
<reference evidence="1 2" key="1">
    <citation type="journal article" date="2018" name="Front. Plant Sci.">
        <title>Red Clover (Trifolium pratense) and Zigzag Clover (T. medium) - A Picture of Genomic Similarities and Differences.</title>
        <authorList>
            <person name="Dluhosova J."/>
            <person name="Istvanek J."/>
            <person name="Nedelnik J."/>
            <person name="Repkova J."/>
        </authorList>
    </citation>
    <scope>NUCLEOTIDE SEQUENCE [LARGE SCALE GENOMIC DNA]</scope>
    <source>
        <strain evidence="2">cv. 10/8</strain>
        <tissue evidence="1">Leaf</tissue>
    </source>
</reference>
<feature type="non-terminal residue" evidence="1">
    <location>
        <position position="107"/>
    </location>
</feature>
<keyword evidence="2" id="KW-1185">Reference proteome</keyword>
<organism evidence="1 2">
    <name type="scientific">Trifolium medium</name>
    <dbReference type="NCBI Taxonomy" id="97028"/>
    <lineage>
        <taxon>Eukaryota</taxon>
        <taxon>Viridiplantae</taxon>
        <taxon>Streptophyta</taxon>
        <taxon>Embryophyta</taxon>
        <taxon>Tracheophyta</taxon>
        <taxon>Spermatophyta</taxon>
        <taxon>Magnoliopsida</taxon>
        <taxon>eudicotyledons</taxon>
        <taxon>Gunneridae</taxon>
        <taxon>Pentapetalae</taxon>
        <taxon>rosids</taxon>
        <taxon>fabids</taxon>
        <taxon>Fabales</taxon>
        <taxon>Fabaceae</taxon>
        <taxon>Papilionoideae</taxon>
        <taxon>50 kb inversion clade</taxon>
        <taxon>NPAAA clade</taxon>
        <taxon>Hologalegina</taxon>
        <taxon>IRL clade</taxon>
        <taxon>Trifolieae</taxon>
        <taxon>Trifolium</taxon>
    </lineage>
</organism>
<proteinExistence type="predicted"/>
<feature type="non-terminal residue" evidence="1">
    <location>
        <position position="1"/>
    </location>
</feature>
<dbReference type="AlphaFoldDB" id="A0A392SEG0"/>
<evidence type="ECO:0000313" key="1">
    <source>
        <dbReference type="EMBL" id="MCI46330.1"/>
    </source>
</evidence>
<dbReference type="Proteomes" id="UP000265520">
    <property type="component" value="Unassembled WGS sequence"/>
</dbReference>